<evidence type="ECO:0000313" key="7">
    <source>
        <dbReference type="EMBL" id="GLY78324.1"/>
    </source>
</evidence>
<dbReference type="PANTHER" id="PTHR30474">
    <property type="entry name" value="CELL CYCLE PROTEIN"/>
    <property type="match status" value="1"/>
</dbReference>
<dbReference type="GO" id="GO:0015648">
    <property type="term" value="F:lipid-linked peptidoglycan transporter activity"/>
    <property type="evidence" value="ECO:0007669"/>
    <property type="project" value="TreeGrafter"/>
</dbReference>
<name>A0A9W6VSP9_9ACTN</name>
<dbReference type="Proteomes" id="UP001165135">
    <property type="component" value="Unassembled WGS sequence"/>
</dbReference>
<feature type="transmembrane region" description="Helical" evidence="6">
    <location>
        <begin position="127"/>
        <end position="145"/>
    </location>
</feature>
<keyword evidence="4 6" id="KW-1133">Transmembrane helix</keyword>
<evidence type="ECO:0000256" key="3">
    <source>
        <dbReference type="ARBA" id="ARBA00022960"/>
    </source>
</evidence>
<feature type="transmembrane region" description="Helical" evidence="6">
    <location>
        <begin position="420"/>
        <end position="441"/>
    </location>
</feature>
<evidence type="ECO:0000256" key="1">
    <source>
        <dbReference type="ARBA" id="ARBA00004141"/>
    </source>
</evidence>
<dbReference type="PANTHER" id="PTHR30474:SF3">
    <property type="entry name" value="PEPTIDOGLYCAN GLYCOSYLTRANSFERASE RODA"/>
    <property type="match status" value="1"/>
</dbReference>
<gene>
    <name evidence="7" type="ORF">Airi01_065910</name>
</gene>
<dbReference type="GO" id="GO:0032153">
    <property type="term" value="C:cell division site"/>
    <property type="evidence" value="ECO:0007669"/>
    <property type="project" value="TreeGrafter"/>
</dbReference>
<evidence type="ECO:0000256" key="2">
    <source>
        <dbReference type="ARBA" id="ARBA00022692"/>
    </source>
</evidence>
<dbReference type="AlphaFoldDB" id="A0A9W6VSP9"/>
<feature type="transmembrane region" description="Helical" evidence="6">
    <location>
        <begin position="80"/>
        <end position="99"/>
    </location>
</feature>
<dbReference type="RefSeq" id="WP_285629072.1">
    <property type="nucleotide sequence ID" value="NZ_BSTJ01000009.1"/>
</dbReference>
<dbReference type="Pfam" id="PF01098">
    <property type="entry name" value="FTSW_RODA_SPOVE"/>
    <property type="match status" value="1"/>
</dbReference>
<comment type="caution">
    <text evidence="7">The sequence shown here is derived from an EMBL/GenBank/DDBJ whole genome shotgun (WGS) entry which is preliminary data.</text>
</comment>
<organism evidence="7 8">
    <name type="scientific">Actinoallomurus iriomotensis</name>
    <dbReference type="NCBI Taxonomy" id="478107"/>
    <lineage>
        <taxon>Bacteria</taxon>
        <taxon>Bacillati</taxon>
        <taxon>Actinomycetota</taxon>
        <taxon>Actinomycetes</taxon>
        <taxon>Streptosporangiales</taxon>
        <taxon>Thermomonosporaceae</taxon>
        <taxon>Actinoallomurus</taxon>
    </lineage>
</organism>
<keyword evidence="7" id="KW-0131">Cell cycle</keyword>
<feature type="transmembrane region" description="Helical" evidence="6">
    <location>
        <begin position="453"/>
        <end position="472"/>
    </location>
</feature>
<protein>
    <submittedName>
        <fullName evidence="7">Cell division protein FtsW</fullName>
    </submittedName>
</protein>
<dbReference type="EMBL" id="BSTJ01000009">
    <property type="protein sequence ID" value="GLY78324.1"/>
    <property type="molecule type" value="Genomic_DNA"/>
</dbReference>
<sequence>MSAISTNEAGIPVATRPRRSAQLGMLIFAMIITVAGFAQVGLARDGSLPAGMYGYGIGLGILAAGAYIVVARFAPYADPLLLPLAVFLNGIGLAMIYRLDLNTSADAKATIAAGKSYSYIGPSTTNQLEWTALGIIFFAVTLLVLRDIKIVQRYIYTIGALGLFFLALPGFLPSSISGAMGAKIWIRIGSMSIQPGEFSKLALVAFFAGYLVNKRQAMSTVGKEFGPIKLPRARDLGPILVIWAICLGVLALENDFGSAILFFGLFVSMLYIATERFEWVAIGLLLLAGACLVAPMIPHVAQRIDTWLDPKPYFDGGCKINGVIHNQMAQTCSAHGGQYIADSGQLMRGLFSMGQGGVLGTGMGQGEPWRTPLSYSDFIFTSFGEELGLTGLMVILLAYALIVQRGMKAAIATKDNFSKLFAGGVSFVFALQVFVIVGGVTRLIPLTGLTTPFLAQGGSSLLANWILIAILIRISDAARRPAPQPIQDEGMTQVVNTA</sequence>
<dbReference type="InterPro" id="IPR001182">
    <property type="entry name" value="FtsW/RodA"/>
</dbReference>
<feature type="transmembrane region" description="Helical" evidence="6">
    <location>
        <begin position="154"/>
        <end position="172"/>
    </location>
</feature>
<dbReference type="GO" id="GO:0051301">
    <property type="term" value="P:cell division"/>
    <property type="evidence" value="ECO:0007669"/>
    <property type="project" value="UniProtKB-KW"/>
</dbReference>
<evidence type="ECO:0000256" key="5">
    <source>
        <dbReference type="ARBA" id="ARBA00023136"/>
    </source>
</evidence>
<keyword evidence="2 6" id="KW-0812">Transmembrane</keyword>
<feature type="transmembrane region" description="Helical" evidence="6">
    <location>
        <begin position="256"/>
        <end position="273"/>
    </location>
</feature>
<accession>A0A9W6VSP9</accession>
<dbReference type="GO" id="GO:0005886">
    <property type="term" value="C:plasma membrane"/>
    <property type="evidence" value="ECO:0007669"/>
    <property type="project" value="TreeGrafter"/>
</dbReference>
<evidence type="ECO:0000313" key="8">
    <source>
        <dbReference type="Proteomes" id="UP001165135"/>
    </source>
</evidence>
<dbReference type="GO" id="GO:0008360">
    <property type="term" value="P:regulation of cell shape"/>
    <property type="evidence" value="ECO:0007669"/>
    <property type="project" value="UniProtKB-KW"/>
</dbReference>
<proteinExistence type="predicted"/>
<evidence type="ECO:0000256" key="6">
    <source>
        <dbReference type="SAM" id="Phobius"/>
    </source>
</evidence>
<feature type="transmembrane region" description="Helical" evidence="6">
    <location>
        <begin position="378"/>
        <end position="399"/>
    </location>
</feature>
<feature type="transmembrane region" description="Helical" evidence="6">
    <location>
        <begin position="52"/>
        <end position="73"/>
    </location>
</feature>
<feature type="transmembrane region" description="Helical" evidence="6">
    <location>
        <begin position="233"/>
        <end position="250"/>
    </location>
</feature>
<feature type="transmembrane region" description="Helical" evidence="6">
    <location>
        <begin position="280"/>
        <end position="301"/>
    </location>
</feature>
<feature type="transmembrane region" description="Helical" evidence="6">
    <location>
        <begin position="21"/>
        <end position="40"/>
    </location>
</feature>
<feature type="transmembrane region" description="Helical" evidence="6">
    <location>
        <begin position="192"/>
        <end position="212"/>
    </location>
</feature>
<comment type="subcellular location">
    <subcellularLocation>
        <location evidence="1">Membrane</location>
        <topology evidence="1">Multi-pass membrane protein</topology>
    </subcellularLocation>
</comment>
<keyword evidence="3" id="KW-0133">Cell shape</keyword>
<reference evidence="7" key="1">
    <citation type="submission" date="2023-03" db="EMBL/GenBank/DDBJ databases">
        <title>Actinoallomurus iriomotensis NBRC 103681.</title>
        <authorList>
            <person name="Ichikawa N."/>
            <person name="Sato H."/>
            <person name="Tonouchi N."/>
        </authorList>
    </citation>
    <scope>NUCLEOTIDE SEQUENCE</scope>
    <source>
        <strain evidence="7">NBRC 103681</strain>
    </source>
</reference>
<evidence type="ECO:0000256" key="4">
    <source>
        <dbReference type="ARBA" id="ARBA00022989"/>
    </source>
</evidence>
<keyword evidence="7" id="KW-0132">Cell division</keyword>
<keyword evidence="5 6" id="KW-0472">Membrane</keyword>